<dbReference type="AlphaFoldDB" id="A0A8S1NRC3"/>
<name>A0A8S1NRC3_PARPR</name>
<proteinExistence type="predicted"/>
<protein>
    <submittedName>
        <fullName evidence="1">Uncharacterized protein</fullName>
    </submittedName>
</protein>
<gene>
    <name evidence="1" type="ORF">PPRIM_AZ9-3.1.T0910102</name>
</gene>
<evidence type="ECO:0000313" key="1">
    <source>
        <dbReference type="EMBL" id="CAD8092736.1"/>
    </source>
</evidence>
<reference evidence="1" key="1">
    <citation type="submission" date="2021-01" db="EMBL/GenBank/DDBJ databases">
        <authorList>
            <consortium name="Genoscope - CEA"/>
            <person name="William W."/>
        </authorList>
    </citation>
    <scope>NUCLEOTIDE SEQUENCE</scope>
</reference>
<dbReference type="Proteomes" id="UP000688137">
    <property type="component" value="Unassembled WGS sequence"/>
</dbReference>
<comment type="caution">
    <text evidence="1">The sequence shown here is derived from an EMBL/GenBank/DDBJ whole genome shotgun (WGS) entry which is preliminary data.</text>
</comment>
<organism evidence="1 2">
    <name type="scientific">Paramecium primaurelia</name>
    <dbReference type="NCBI Taxonomy" id="5886"/>
    <lineage>
        <taxon>Eukaryota</taxon>
        <taxon>Sar</taxon>
        <taxon>Alveolata</taxon>
        <taxon>Ciliophora</taxon>
        <taxon>Intramacronucleata</taxon>
        <taxon>Oligohymenophorea</taxon>
        <taxon>Peniculida</taxon>
        <taxon>Parameciidae</taxon>
        <taxon>Paramecium</taxon>
    </lineage>
</organism>
<accession>A0A8S1NRC3</accession>
<evidence type="ECO:0000313" key="2">
    <source>
        <dbReference type="Proteomes" id="UP000688137"/>
    </source>
</evidence>
<dbReference type="EMBL" id="CAJJDM010000094">
    <property type="protein sequence ID" value="CAD8092736.1"/>
    <property type="molecule type" value="Genomic_DNA"/>
</dbReference>
<keyword evidence="2" id="KW-1185">Reference proteome</keyword>
<sequence length="191" mass="22530">MSSLWQLNLLKKQLLRISAIKINVNLIIISLKESQYSFSQINFYEVNILDQYKNTYAQSTVFSRASSNFISVFLRSQQSLIFFLQRGFRQFGNSGFIYVSEADLNMKMYLIRSCQCNHCKYLDYHPMHAYQIVCKSKDLNHNIFNNTQIYRSYTLENPITKDLSYECLCKFCLSIYTDLSHKKQIVVQNVN</sequence>